<dbReference type="Gene3D" id="6.10.340.10">
    <property type="match status" value="1"/>
</dbReference>
<evidence type="ECO:0000313" key="9">
    <source>
        <dbReference type="EMBL" id="SFK61207.1"/>
    </source>
</evidence>
<keyword evidence="6" id="KW-0472">Membrane</keyword>
<dbReference type="Pfam" id="PF00072">
    <property type="entry name" value="Response_reg"/>
    <property type="match status" value="2"/>
</dbReference>
<dbReference type="Pfam" id="PF02518">
    <property type="entry name" value="HATPase_c"/>
    <property type="match status" value="1"/>
</dbReference>
<dbReference type="PANTHER" id="PTHR45339:SF1">
    <property type="entry name" value="HYBRID SIGNAL TRANSDUCTION HISTIDINE KINASE J"/>
    <property type="match status" value="1"/>
</dbReference>
<gene>
    <name evidence="9" type="ORF">SAMN04488036_101668</name>
</gene>
<dbReference type="Proteomes" id="UP000198851">
    <property type="component" value="Unassembled WGS sequence"/>
</dbReference>
<dbReference type="InterPro" id="IPR011006">
    <property type="entry name" value="CheY-like_superfamily"/>
</dbReference>
<dbReference type="EC" id="2.7.13.3" evidence="2"/>
<dbReference type="InterPro" id="IPR036097">
    <property type="entry name" value="HisK_dim/P_sf"/>
</dbReference>
<dbReference type="SMART" id="SM00387">
    <property type="entry name" value="HATPase_c"/>
    <property type="match status" value="1"/>
</dbReference>
<dbReference type="Gene3D" id="3.30.565.10">
    <property type="entry name" value="Histidine kinase-like ATPase, C-terminal domain"/>
    <property type="match status" value="1"/>
</dbReference>
<dbReference type="InterPro" id="IPR001789">
    <property type="entry name" value="Sig_transdc_resp-reg_receiver"/>
</dbReference>
<evidence type="ECO:0000256" key="2">
    <source>
        <dbReference type="ARBA" id="ARBA00012438"/>
    </source>
</evidence>
<dbReference type="SMART" id="SM00448">
    <property type="entry name" value="REC"/>
    <property type="match status" value="2"/>
</dbReference>
<name>A0A1I4AZ72_9RHOB</name>
<evidence type="ECO:0000259" key="7">
    <source>
        <dbReference type="PROSITE" id="PS50109"/>
    </source>
</evidence>
<dbReference type="InterPro" id="IPR004358">
    <property type="entry name" value="Sig_transdc_His_kin-like_C"/>
</dbReference>
<keyword evidence="6" id="KW-0812">Transmembrane</keyword>
<keyword evidence="3 5" id="KW-0597">Phosphoprotein</keyword>
<feature type="domain" description="Response regulatory" evidence="8">
    <location>
        <begin position="517"/>
        <end position="638"/>
    </location>
</feature>
<sequence length="795" mass="85179">MSVRTAMLVPLSVACCVGLIGLLTLGAGAVISSNRAADALATTTEITGLALKTASAIEETQRYTSDILAMTHITDQGTVSTGFYTRLGAEQASIGAMRILVDDGPLAPKVAALIDAERFWRAQAEVLLGLAKGDAIPTSWSLEQSAQRVQQLTETIVAESRAEAAETVLSAPAAIRDAVLLIGAFAAIATAFAVVLATRMSNRISNAMRDVSRSLFDLADLDDRSAGQRRNEISDMRAALNVLRSSVHEKERMSKDLAREKARAEEAARTKSRFLANMSHEIRTPINGILGMAEILEATELNTEQQECARTILSSSEALLSVINSILDFSKNESGETVLQDVPFSLEEIVYDVALLLGPAIGGAEVEVCVDYATGLPRHFRGDPGRIRQVVMNLVGNAVKFTPAGHVTISVDYNAKAPRPLSICVRDTGVGIPEDKLDAVFLAFQQVDMQATRRFDGTGLGLAITQQLVTLFGGQISVTSTLGEGAAFKVDLPLPVTDTSPENAPVAEALSDLSGKTVLVVDDLALNRAILQRRLHRWGMAVHLFADAPQALDALGKDPDLANHIDVAIVDYHMPSQTGEDLAKSLKEMDNVRDFPIILYSSSDRSAEIDGLKASGISSVLMKPARAEVMEAALANALSLATAPSPARPVPVPQEQQFADLRVLVAEDNRTNRLVVKRMLQSAGVDPLFAKTGAEAIDKYRSTGADVIFMDMSMPVMDGLTATRRIREFEAENDLTLVPIIALTANALEDDQHACKAAGMTGFLSKPVRKHQLLSHLSQCVFHSNTAPDNCAKNG</sequence>
<evidence type="ECO:0000256" key="3">
    <source>
        <dbReference type="ARBA" id="ARBA00022553"/>
    </source>
</evidence>
<keyword evidence="10" id="KW-1185">Reference proteome</keyword>
<dbReference type="Gene3D" id="1.10.287.130">
    <property type="match status" value="1"/>
</dbReference>
<dbReference type="AlphaFoldDB" id="A0A1I4AZ72"/>
<dbReference type="EMBL" id="FOSZ01000001">
    <property type="protein sequence ID" value="SFK61207.1"/>
    <property type="molecule type" value="Genomic_DNA"/>
</dbReference>
<comment type="catalytic activity">
    <reaction evidence="1">
        <text>ATP + protein L-histidine = ADP + protein N-phospho-L-histidine.</text>
        <dbReference type="EC" id="2.7.13.3"/>
    </reaction>
</comment>
<dbReference type="CDD" id="cd00082">
    <property type="entry name" value="HisKA"/>
    <property type="match status" value="1"/>
</dbReference>
<keyword evidence="9" id="KW-0808">Transferase</keyword>
<dbReference type="PRINTS" id="PR00344">
    <property type="entry name" value="BCTRLSENSOR"/>
</dbReference>
<keyword evidence="9" id="KW-0418">Kinase</keyword>
<evidence type="ECO:0000259" key="8">
    <source>
        <dbReference type="PROSITE" id="PS50110"/>
    </source>
</evidence>
<dbReference type="PANTHER" id="PTHR45339">
    <property type="entry name" value="HYBRID SIGNAL TRANSDUCTION HISTIDINE KINASE J"/>
    <property type="match status" value="1"/>
</dbReference>
<dbReference type="InterPro" id="IPR003661">
    <property type="entry name" value="HisK_dim/P_dom"/>
</dbReference>
<dbReference type="CDD" id="cd16922">
    <property type="entry name" value="HATPase_EvgS-ArcB-TorS-like"/>
    <property type="match status" value="1"/>
</dbReference>
<dbReference type="SMART" id="SM00388">
    <property type="entry name" value="HisKA"/>
    <property type="match status" value="1"/>
</dbReference>
<feature type="domain" description="Response regulatory" evidence="8">
    <location>
        <begin position="662"/>
        <end position="781"/>
    </location>
</feature>
<dbReference type="PROSITE" id="PS51257">
    <property type="entry name" value="PROKAR_LIPOPROTEIN"/>
    <property type="match status" value="1"/>
</dbReference>
<feature type="modified residue" description="4-aspartylphosphate" evidence="5">
    <location>
        <position position="571"/>
    </location>
</feature>
<keyword evidence="4" id="KW-0902">Two-component regulatory system</keyword>
<dbReference type="CDD" id="cd17546">
    <property type="entry name" value="REC_hyHK_CKI1_RcsC-like"/>
    <property type="match status" value="1"/>
</dbReference>
<dbReference type="STRING" id="1280847.SAMN04488036_101668"/>
<feature type="transmembrane region" description="Helical" evidence="6">
    <location>
        <begin position="178"/>
        <end position="198"/>
    </location>
</feature>
<feature type="modified residue" description="4-aspartylphosphate" evidence="5">
    <location>
        <position position="711"/>
    </location>
</feature>
<proteinExistence type="predicted"/>
<dbReference type="SUPFAM" id="SSF52172">
    <property type="entry name" value="CheY-like"/>
    <property type="match status" value="2"/>
</dbReference>
<dbReference type="FunFam" id="3.30.565.10:FF:000010">
    <property type="entry name" value="Sensor histidine kinase RcsC"/>
    <property type="match status" value="1"/>
</dbReference>
<dbReference type="PROSITE" id="PS50109">
    <property type="entry name" value="HIS_KIN"/>
    <property type="match status" value="1"/>
</dbReference>
<dbReference type="Gene3D" id="3.40.50.2300">
    <property type="match status" value="2"/>
</dbReference>
<evidence type="ECO:0000256" key="5">
    <source>
        <dbReference type="PROSITE-ProRule" id="PRU00169"/>
    </source>
</evidence>
<evidence type="ECO:0000256" key="1">
    <source>
        <dbReference type="ARBA" id="ARBA00000085"/>
    </source>
</evidence>
<protein>
    <recommendedName>
        <fullName evidence="2">histidine kinase</fullName>
        <ecNumber evidence="2">2.7.13.3</ecNumber>
    </recommendedName>
</protein>
<dbReference type="SUPFAM" id="SSF55874">
    <property type="entry name" value="ATPase domain of HSP90 chaperone/DNA topoisomerase II/histidine kinase"/>
    <property type="match status" value="1"/>
</dbReference>
<evidence type="ECO:0000256" key="6">
    <source>
        <dbReference type="SAM" id="Phobius"/>
    </source>
</evidence>
<dbReference type="InterPro" id="IPR003594">
    <property type="entry name" value="HATPase_dom"/>
</dbReference>
<accession>A0A1I4AZ72</accession>
<reference evidence="10" key="1">
    <citation type="submission" date="2016-10" db="EMBL/GenBank/DDBJ databases">
        <authorList>
            <person name="Varghese N."/>
            <person name="Submissions S."/>
        </authorList>
    </citation>
    <scope>NUCLEOTIDE SEQUENCE [LARGE SCALE GENOMIC DNA]</scope>
    <source>
        <strain evidence="10">DSM 28453</strain>
    </source>
</reference>
<evidence type="ECO:0000256" key="4">
    <source>
        <dbReference type="ARBA" id="ARBA00023012"/>
    </source>
</evidence>
<dbReference type="InterPro" id="IPR036890">
    <property type="entry name" value="HATPase_C_sf"/>
</dbReference>
<dbReference type="GO" id="GO:0000155">
    <property type="term" value="F:phosphorelay sensor kinase activity"/>
    <property type="evidence" value="ECO:0007669"/>
    <property type="project" value="InterPro"/>
</dbReference>
<dbReference type="InterPro" id="IPR005467">
    <property type="entry name" value="His_kinase_dom"/>
</dbReference>
<dbReference type="Pfam" id="PF00512">
    <property type="entry name" value="HisKA"/>
    <property type="match status" value="1"/>
</dbReference>
<evidence type="ECO:0000313" key="10">
    <source>
        <dbReference type="Proteomes" id="UP000198851"/>
    </source>
</evidence>
<feature type="domain" description="Histidine kinase" evidence="7">
    <location>
        <begin position="277"/>
        <end position="496"/>
    </location>
</feature>
<keyword evidence="6" id="KW-1133">Transmembrane helix</keyword>
<organism evidence="9 10">
    <name type="scientific">Shimia haliotis</name>
    <dbReference type="NCBI Taxonomy" id="1280847"/>
    <lineage>
        <taxon>Bacteria</taxon>
        <taxon>Pseudomonadati</taxon>
        <taxon>Pseudomonadota</taxon>
        <taxon>Alphaproteobacteria</taxon>
        <taxon>Rhodobacterales</taxon>
        <taxon>Roseobacteraceae</taxon>
    </lineage>
</organism>
<dbReference type="SUPFAM" id="SSF47384">
    <property type="entry name" value="Homodimeric domain of signal transducing histidine kinase"/>
    <property type="match status" value="1"/>
</dbReference>
<dbReference type="CDD" id="cd00156">
    <property type="entry name" value="REC"/>
    <property type="match status" value="1"/>
</dbReference>
<dbReference type="PROSITE" id="PS50110">
    <property type="entry name" value="RESPONSE_REGULATORY"/>
    <property type="match status" value="2"/>
</dbReference>